<keyword evidence="3 7" id="KW-0238">DNA-binding</keyword>
<evidence type="ECO:0000313" key="11">
    <source>
        <dbReference type="Proteomes" id="UP001562354"/>
    </source>
</evidence>
<evidence type="ECO:0000256" key="7">
    <source>
        <dbReference type="RuleBase" id="RU003516"/>
    </source>
</evidence>
<keyword evidence="11" id="KW-1185">Reference proteome</keyword>
<comment type="similarity">
    <text evidence="7">Belongs to the MATALPHA1 family.</text>
</comment>
<keyword evidence="2 7" id="KW-0805">Transcription regulation</keyword>
<comment type="caution">
    <text evidence="10">The sequence shown here is derived from an EMBL/GenBank/DDBJ whole genome shotgun (WGS) entry which is preliminary data.</text>
</comment>
<evidence type="ECO:0000256" key="6">
    <source>
        <dbReference type="ARBA" id="ARBA00035106"/>
    </source>
</evidence>
<dbReference type="EMBL" id="JBFMKM010000013">
    <property type="protein sequence ID" value="KAL1301511.1"/>
    <property type="molecule type" value="Genomic_DNA"/>
</dbReference>
<comment type="function">
    <text evidence="6">Mating type proteins are sequence specific DNA-binding proteins that act as master switches in fungal differentiation by controlling gene expression in a cell type-specific fashion. Transcriptional activator that induces the transcription of alpha-specific genes.</text>
</comment>
<evidence type="ECO:0000256" key="8">
    <source>
        <dbReference type="SAM" id="MobiDB-lite"/>
    </source>
</evidence>
<dbReference type="InterPro" id="IPR006856">
    <property type="entry name" value="MATalpha_HMGbox"/>
</dbReference>
<evidence type="ECO:0000256" key="3">
    <source>
        <dbReference type="ARBA" id="ARBA00023125"/>
    </source>
</evidence>
<name>A0ABR3P5R2_9PEZI</name>
<evidence type="ECO:0000256" key="4">
    <source>
        <dbReference type="ARBA" id="ARBA00023163"/>
    </source>
</evidence>
<organism evidence="10 11">
    <name type="scientific">Neodothiora populina</name>
    <dbReference type="NCBI Taxonomy" id="2781224"/>
    <lineage>
        <taxon>Eukaryota</taxon>
        <taxon>Fungi</taxon>
        <taxon>Dikarya</taxon>
        <taxon>Ascomycota</taxon>
        <taxon>Pezizomycotina</taxon>
        <taxon>Dothideomycetes</taxon>
        <taxon>Dothideomycetidae</taxon>
        <taxon>Dothideales</taxon>
        <taxon>Dothioraceae</taxon>
        <taxon>Neodothiora</taxon>
    </lineage>
</organism>
<gene>
    <name evidence="10" type="ORF">AAFC00_005754</name>
</gene>
<dbReference type="RefSeq" id="XP_069197787.1">
    <property type="nucleotide sequence ID" value="XM_069345587.1"/>
</dbReference>
<evidence type="ECO:0000313" key="10">
    <source>
        <dbReference type="EMBL" id="KAL1301511.1"/>
    </source>
</evidence>
<comment type="subcellular location">
    <subcellularLocation>
        <location evidence="7">Nucleus</location>
    </subcellularLocation>
</comment>
<evidence type="ECO:0000259" key="9">
    <source>
        <dbReference type="PROSITE" id="PS51325"/>
    </source>
</evidence>
<evidence type="ECO:0000256" key="1">
    <source>
        <dbReference type="ARBA" id="ARBA00015083"/>
    </source>
</evidence>
<keyword evidence="5 7" id="KW-0539">Nucleus</keyword>
<protein>
    <recommendedName>
        <fullName evidence="1">Mating-type protein MAT-1</fullName>
    </recommendedName>
</protein>
<dbReference type="GeneID" id="95979453"/>
<dbReference type="Pfam" id="PF04769">
    <property type="entry name" value="MATalpha_HMGbox"/>
    <property type="match status" value="1"/>
</dbReference>
<feature type="region of interest" description="Disordered" evidence="8">
    <location>
        <begin position="36"/>
        <end position="60"/>
    </location>
</feature>
<reference evidence="10 11" key="1">
    <citation type="submission" date="2024-07" db="EMBL/GenBank/DDBJ databases">
        <title>Draft sequence of the Neodothiora populina.</title>
        <authorList>
            <person name="Drown D.D."/>
            <person name="Schuette U.S."/>
            <person name="Buechlein A.B."/>
            <person name="Rusch D.R."/>
            <person name="Winton L.W."/>
            <person name="Adams G.A."/>
        </authorList>
    </citation>
    <scope>NUCLEOTIDE SEQUENCE [LARGE SCALE GENOMIC DNA]</scope>
    <source>
        <strain evidence="10 11">CPC 39397</strain>
    </source>
</reference>
<keyword evidence="4 7" id="KW-0804">Transcription</keyword>
<accession>A0ABR3P5R2</accession>
<dbReference type="PROSITE" id="PS51325">
    <property type="entry name" value="ALPHA_BOX"/>
    <property type="match status" value="1"/>
</dbReference>
<evidence type="ECO:0000256" key="2">
    <source>
        <dbReference type="ARBA" id="ARBA00023015"/>
    </source>
</evidence>
<proteinExistence type="inferred from homology"/>
<feature type="domain" description="Alpha box" evidence="9">
    <location>
        <begin position="73"/>
        <end position="128"/>
    </location>
</feature>
<sequence length="384" mass="42091">MSAIGPLAEQLGEILAQYTPEQIAALIDAAVKMQPKTTPPAATPAKRRSKKTAVSKVAQQTDEAKLDKSINTAPSRPLNSFLAYRSYYASIFKKYQQKNISGHLRRMWTEDPFKAKWSIVAKAYSMIREHEAKDDAPLSEFLTIACPRIGIISKENYLAVMGWVITEDQDEKKMVRRFEPDFTTFGDDILVTNMSADDVVAFAAHSKYIDQSTGAAIEPSSPTRVQMVAASLAQVLANNPAQVLDTAAAQAVAAGPPLFVGTTQAQAMASATDAPVVPKAVQTADKTVETTYMPQIIDRYTPGSVAALQQTLFDFSDQEYPFYDGFDPLATETPTPTWNPLVGNPDIPYDVTDPATYLPQTELDFPSDFDIDEIMRGNTLGLFQ</sequence>
<evidence type="ECO:0000256" key="5">
    <source>
        <dbReference type="ARBA" id="ARBA00023242"/>
    </source>
</evidence>
<dbReference type="Proteomes" id="UP001562354">
    <property type="component" value="Unassembled WGS sequence"/>
</dbReference>